<feature type="compositionally biased region" description="Low complexity" evidence="6">
    <location>
        <begin position="896"/>
        <end position="910"/>
    </location>
</feature>
<feature type="transmembrane region" description="Helical" evidence="7">
    <location>
        <begin position="305"/>
        <end position="324"/>
    </location>
</feature>
<dbReference type="GO" id="GO:0005886">
    <property type="term" value="C:plasma membrane"/>
    <property type="evidence" value="ECO:0007669"/>
    <property type="project" value="UniProtKB-SubCell"/>
</dbReference>
<gene>
    <name evidence="9" type="ORF">J1792_30690</name>
</gene>
<dbReference type="Proteomes" id="UP000664781">
    <property type="component" value="Unassembled WGS sequence"/>
</dbReference>
<evidence type="ECO:0000256" key="1">
    <source>
        <dbReference type="ARBA" id="ARBA00004651"/>
    </source>
</evidence>
<evidence type="ECO:0000256" key="5">
    <source>
        <dbReference type="ARBA" id="ARBA00023136"/>
    </source>
</evidence>
<proteinExistence type="predicted"/>
<evidence type="ECO:0000259" key="8">
    <source>
        <dbReference type="SMART" id="SM00849"/>
    </source>
</evidence>
<dbReference type="PANTHER" id="PTHR30619:SF1">
    <property type="entry name" value="RECOMBINATION PROTEIN 2"/>
    <property type="match status" value="1"/>
</dbReference>
<evidence type="ECO:0000313" key="9">
    <source>
        <dbReference type="EMBL" id="MBO0656951.1"/>
    </source>
</evidence>
<keyword evidence="10" id="KW-1185">Reference proteome</keyword>
<feature type="transmembrane region" description="Helical" evidence="7">
    <location>
        <begin position="410"/>
        <end position="434"/>
    </location>
</feature>
<dbReference type="Gene3D" id="3.60.15.10">
    <property type="entry name" value="Ribonuclease Z/Hydroxyacylglutathione hydrolase-like"/>
    <property type="match status" value="1"/>
</dbReference>
<evidence type="ECO:0000256" key="4">
    <source>
        <dbReference type="ARBA" id="ARBA00022989"/>
    </source>
</evidence>
<dbReference type="PANTHER" id="PTHR30619">
    <property type="entry name" value="DNA INTERNALIZATION/COMPETENCE PROTEIN COMEC/REC2"/>
    <property type="match status" value="1"/>
</dbReference>
<feature type="transmembrane region" description="Helical" evidence="7">
    <location>
        <begin position="377"/>
        <end position="398"/>
    </location>
</feature>
<dbReference type="AlphaFoldDB" id="A0A939JQ14"/>
<name>A0A939JQ14_9ACTN</name>
<dbReference type="RefSeq" id="WP_207248641.1">
    <property type="nucleotide sequence ID" value="NZ_JAFMOF010000005.1"/>
</dbReference>
<dbReference type="NCBIfam" id="TIGR00360">
    <property type="entry name" value="ComEC_N-term"/>
    <property type="match status" value="1"/>
</dbReference>
<feature type="transmembrane region" description="Helical" evidence="7">
    <location>
        <begin position="21"/>
        <end position="39"/>
    </location>
</feature>
<keyword evidence="5 7" id="KW-0472">Membrane</keyword>
<feature type="transmembrane region" description="Helical" evidence="7">
    <location>
        <begin position="446"/>
        <end position="464"/>
    </location>
</feature>
<sequence>MTGPAMSGEAAAARREGPADLRLAGPALAAWAAAAAALTADGRTVTVGCAAAVLAACLLLAAVRGGMAVVVAAALLCGAAGAAVGALEGADTRRGPLPELARRYARVTLEVTVTGDPPAVRPHVRGAVRDRPAVAVEAEATRVVTGDGPAAPAATAVRTPVLLIARQSWAGLLPSTRVRAEGKLAPPSRTGDRVAAVLRVGDDQERPHVIGGPTRLQRAAARLRTGLREATDGLAPDARALLPGLVVGDTSRVPPDLEAAFRATDLTHLLAVSGGNFTVLLALLTGPAHLASRAERRGLAGRLGVPLRLTALLGGGLALGFVVVCRPEPSVLRAAACGLITLLAIGTGRRRSLLPALAAAVLLLVLWDPWLARSYGFLLSVLATGALLTLSPRWSAALRRRGVPPRIAEALAAAGAAQAVCAPVIVVLAARVSLVAVPCNLLAEPAVAPATVLGFAALALAPVAMPLAEGLAWAAGWPAAWTAAVARAGAGLPGAELGWPTGPAGGLLLAAVTVAGVFAGRRLLRGPWSRAACVLLLLLALVRPAPLTRVVTGWPPPDWRLVACDVGQGDALALAAGPGAAVVVDAGPEPRAVDRCLRELGVARVPLLLLTHFHADHVDGLPGVLRGRAVGAIETTPFDRPAGQAAFVRREARRAGIPVTEAVPGERRRLGELSWEVLWPPPAGTSAVAEEGPNDASVALLVRAAGLTLLLLGDLEPPAQRELREARPDLPPVDVLKVAHHGSAYQDPELLSGPRPRLAVISVGAGNPYGHPAARTLAALRARGAVVLRTDTDGPVAVTDAAVAVTRGRGRGRRTWARCQGRPPCGINDLWIPLALTPTSAVSTPPARPPPMPGPCGSCSSATLSQCRSRTCRSTGGRRSRSRARHWSTRSCGTDAAASATSSTARSRTC</sequence>
<dbReference type="InterPro" id="IPR001279">
    <property type="entry name" value="Metallo-B-lactamas"/>
</dbReference>
<dbReference type="SMART" id="SM00849">
    <property type="entry name" value="Lactamase_B"/>
    <property type="match status" value="1"/>
</dbReference>
<feature type="transmembrane region" description="Helical" evidence="7">
    <location>
        <begin position="471"/>
        <end position="490"/>
    </location>
</feature>
<dbReference type="InterPro" id="IPR036866">
    <property type="entry name" value="RibonucZ/Hydroxyglut_hydro"/>
</dbReference>
<dbReference type="EMBL" id="JAFMOF010000005">
    <property type="protein sequence ID" value="MBO0656951.1"/>
    <property type="molecule type" value="Genomic_DNA"/>
</dbReference>
<feature type="region of interest" description="Disordered" evidence="6">
    <location>
        <begin position="841"/>
        <end position="910"/>
    </location>
</feature>
<keyword evidence="2" id="KW-1003">Cell membrane</keyword>
<feature type="transmembrane region" description="Helical" evidence="7">
    <location>
        <begin position="502"/>
        <end position="520"/>
    </location>
</feature>
<evidence type="ECO:0000256" key="3">
    <source>
        <dbReference type="ARBA" id="ARBA00022692"/>
    </source>
</evidence>
<reference evidence="9" key="1">
    <citation type="submission" date="2021-03" db="EMBL/GenBank/DDBJ databases">
        <title>Streptomyces strains.</title>
        <authorList>
            <person name="Lund M.B."/>
            <person name="Toerring T."/>
        </authorList>
    </citation>
    <scope>NUCLEOTIDE SEQUENCE</scope>
    <source>
        <strain evidence="9">JCM 4242</strain>
    </source>
</reference>
<feature type="transmembrane region" description="Helical" evidence="7">
    <location>
        <begin position="68"/>
        <end position="87"/>
    </location>
</feature>
<feature type="transmembrane region" description="Helical" evidence="7">
    <location>
        <begin position="45"/>
        <end position="63"/>
    </location>
</feature>
<feature type="transmembrane region" description="Helical" evidence="7">
    <location>
        <begin position="353"/>
        <end position="371"/>
    </location>
</feature>
<dbReference type="InterPro" id="IPR004477">
    <property type="entry name" value="ComEC_N"/>
</dbReference>
<feature type="compositionally biased region" description="Basic residues" evidence="6">
    <location>
        <begin position="876"/>
        <end position="888"/>
    </location>
</feature>
<dbReference type="SUPFAM" id="SSF56281">
    <property type="entry name" value="Metallo-hydrolase/oxidoreductase"/>
    <property type="match status" value="1"/>
</dbReference>
<feature type="transmembrane region" description="Helical" evidence="7">
    <location>
        <begin position="330"/>
        <end position="346"/>
    </location>
</feature>
<organism evidence="9 10">
    <name type="scientific">Streptomyces triculaminicus</name>
    <dbReference type="NCBI Taxonomy" id="2816232"/>
    <lineage>
        <taxon>Bacteria</taxon>
        <taxon>Bacillati</taxon>
        <taxon>Actinomycetota</taxon>
        <taxon>Actinomycetes</taxon>
        <taxon>Kitasatosporales</taxon>
        <taxon>Streptomycetaceae</taxon>
        <taxon>Streptomyces</taxon>
    </lineage>
</organism>
<evidence type="ECO:0000256" key="6">
    <source>
        <dbReference type="SAM" id="MobiDB-lite"/>
    </source>
</evidence>
<feature type="transmembrane region" description="Helical" evidence="7">
    <location>
        <begin position="266"/>
        <end position="284"/>
    </location>
</feature>
<dbReference type="Pfam" id="PF03772">
    <property type="entry name" value="Competence"/>
    <property type="match status" value="1"/>
</dbReference>
<feature type="domain" description="Metallo-beta-lactamase" evidence="8">
    <location>
        <begin position="568"/>
        <end position="740"/>
    </location>
</feature>
<evidence type="ECO:0000256" key="7">
    <source>
        <dbReference type="SAM" id="Phobius"/>
    </source>
</evidence>
<comment type="subcellular location">
    <subcellularLocation>
        <location evidence="1">Cell membrane</location>
        <topology evidence="1">Multi-pass membrane protein</topology>
    </subcellularLocation>
</comment>
<accession>A0A939JQ14</accession>
<evidence type="ECO:0000256" key="2">
    <source>
        <dbReference type="ARBA" id="ARBA00022475"/>
    </source>
</evidence>
<evidence type="ECO:0000313" key="10">
    <source>
        <dbReference type="Proteomes" id="UP000664781"/>
    </source>
</evidence>
<protein>
    <submittedName>
        <fullName evidence="9">ComEC/Rec2 family competence protein</fullName>
    </submittedName>
</protein>
<dbReference type="InterPro" id="IPR052159">
    <property type="entry name" value="Competence_DNA_uptake"/>
</dbReference>
<comment type="caution">
    <text evidence="9">The sequence shown here is derived from an EMBL/GenBank/DDBJ whole genome shotgun (WGS) entry which is preliminary data.</text>
</comment>
<keyword evidence="4 7" id="KW-1133">Transmembrane helix</keyword>
<feature type="transmembrane region" description="Helical" evidence="7">
    <location>
        <begin position="527"/>
        <end position="545"/>
    </location>
</feature>
<keyword evidence="3 7" id="KW-0812">Transmembrane</keyword>
<dbReference type="Pfam" id="PF00753">
    <property type="entry name" value="Lactamase_B"/>
    <property type="match status" value="1"/>
</dbReference>